<dbReference type="Gene3D" id="3.40.630.30">
    <property type="match status" value="1"/>
</dbReference>
<evidence type="ECO:0000313" key="1">
    <source>
        <dbReference type="EMBL" id="SVC26609.1"/>
    </source>
</evidence>
<dbReference type="Pfam" id="PF13527">
    <property type="entry name" value="Acetyltransf_9"/>
    <property type="match status" value="1"/>
</dbReference>
<proteinExistence type="predicted"/>
<sequence length="286" mass="33461">MNKKWLIKPFTKFDLSKIEELRRSFEVPSEGKSRRAISANYYNWKLIKNYINSGILHFAEIEGKVVGMVSITPKSILYKGKKINSGELGDCFINPQHNQKGMFYSLLISTKDAAHNKEVEFLYGTPNSAALPGEIKAGYEIIPSSNIFNLVYPIKASSILSVKINFHLIGKLLGPIISIYFRILRLINYPKFWKHKVTIELISEFPEEINELFDKSICDYDWIIERNKSYFDWRFTNNPDDYSMFLVKIDNNIIGYFITKIGTWRKLKVGYIADYYFDHHYLKKYP</sequence>
<name>A0A382KQR4_9ZZZZ</name>
<reference evidence="1" key="1">
    <citation type="submission" date="2018-05" db="EMBL/GenBank/DDBJ databases">
        <authorList>
            <person name="Lanie J.A."/>
            <person name="Ng W.-L."/>
            <person name="Kazmierczak K.M."/>
            <person name="Andrzejewski T.M."/>
            <person name="Davidsen T.M."/>
            <person name="Wayne K.J."/>
            <person name="Tettelin H."/>
            <person name="Glass J.I."/>
            <person name="Rusch D."/>
            <person name="Podicherti R."/>
            <person name="Tsui H.-C.T."/>
            <person name="Winkler M.E."/>
        </authorList>
    </citation>
    <scope>NUCLEOTIDE SEQUENCE</scope>
</reference>
<dbReference type="SUPFAM" id="SSF55729">
    <property type="entry name" value="Acyl-CoA N-acyltransferases (Nat)"/>
    <property type="match status" value="1"/>
</dbReference>
<dbReference type="InterPro" id="IPR016181">
    <property type="entry name" value="Acyl_CoA_acyltransferase"/>
</dbReference>
<protein>
    <recommendedName>
        <fullName evidence="2">N-acetyltransferase domain-containing protein</fullName>
    </recommendedName>
</protein>
<dbReference type="EMBL" id="UINC01082127">
    <property type="protein sequence ID" value="SVC26609.1"/>
    <property type="molecule type" value="Genomic_DNA"/>
</dbReference>
<dbReference type="AlphaFoldDB" id="A0A382KQR4"/>
<evidence type="ECO:0008006" key="2">
    <source>
        <dbReference type="Google" id="ProtNLM"/>
    </source>
</evidence>
<accession>A0A382KQR4</accession>
<organism evidence="1">
    <name type="scientific">marine metagenome</name>
    <dbReference type="NCBI Taxonomy" id="408172"/>
    <lineage>
        <taxon>unclassified sequences</taxon>
        <taxon>metagenomes</taxon>
        <taxon>ecological metagenomes</taxon>
    </lineage>
</organism>
<feature type="non-terminal residue" evidence="1">
    <location>
        <position position="286"/>
    </location>
</feature>
<gene>
    <name evidence="1" type="ORF">METZ01_LOCUS279463</name>
</gene>